<reference evidence="7" key="1">
    <citation type="submission" date="2016-10" db="EMBL/GenBank/DDBJ databases">
        <authorList>
            <person name="Varghese N."/>
        </authorList>
    </citation>
    <scope>NUCLEOTIDE SEQUENCE [LARGE SCALE GENOMIC DNA]</scope>
    <source>
        <strain evidence="7">DSM 17980</strain>
    </source>
</reference>
<feature type="domain" description="ATPase AAA-type core" evidence="5">
    <location>
        <begin position="5"/>
        <end position="43"/>
    </location>
</feature>
<dbReference type="EMBL" id="FPBV01000049">
    <property type="protein sequence ID" value="SFV08913.1"/>
    <property type="molecule type" value="Genomic_DNA"/>
</dbReference>
<dbReference type="GO" id="GO:0016887">
    <property type="term" value="F:ATP hydrolysis activity"/>
    <property type="evidence" value="ECO:0007669"/>
    <property type="project" value="InterPro"/>
</dbReference>
<keyword evidence="2" id="KW-0813">Transport</keyword>
<name>A0A1I7LGY4_9BACL</name>
<organism evidence="6 7">
    <name type="scientific">Alicyclobacillus macrosporangiidus</name>
    <dbReference type="NCBI Taxonomy" id="392015"/>
    <lineage>
        <taxon>Bacteria</taxon>
        <taxon>Bacillati</taxon>
        <taxon>Bacillota</taxon>
        <taxon>Bacilli</taxon>
        <taxon>Bacillales</taxon>
        <taxon>Alicyclobacillaceae</taxon>
        <taxon>Alicyclobacillus</taxon>
    </lineage>
</organism>
<dbReference type="Pfam" id="PF13304">
    <property type="entry name" value="AAA_21"/>
    <property type="match status" value="1"/>
</dbReference>
<dbReference type="InterPro" id="IPR027417">
    <property type="entry name" value="P-loop_NTPase"/>
</dbReference>
<dbReference type="InterPro" id="IPR003959">
    <property type="entry name" value="ATPase_AAA_core"/>
</dbReference>
<comment type="similarity">
    <text evidence="1">Belongs to the ABC transporter superfamily.</text>
</comment>
<evidence type="ECO:0000313" key="7">
    <source>
        <dbReference type="Proteomes" id="UP000183508"/>
    </source>
</evidence>
<dbReference type="Gene3D" id="3.40.50.300">
    <property type="entry name" value="P-loop containing nucleotide triphosphate hydrolases"/>
    <property type="match status" value="1"/>
</dbReference>
<evidence type="ECO:0000256" key="2">
    <source>
        <dbReference type="ARBA" id="ARBA00022448"/>
    </source>
</evidence>
<gene>
    <name evidence="6" type="ORF">SAMN05421543_1491</name>
</gene>
<dbReference type="GO" id="GO:0005524">
    <property type="term" value="F:ATP binding"/>
    <property type="evidence" value="ECO:0007669"/>
    <property type="project" value="UniProtKB-KW"/>
</dbReference>
<evidence type="ECO:0000256" key="1">
    <source>
        <dbReference type="ARBA" id="ARBA00005417"/>
    </source>
</evidence>
<dbReference type="AlphaFoldDB" id="A0A1I7LGY4"/>
<keyword evidence="7" id="KW-1185">Reference proteome</keyword>
<evidence type="ECO:0000313" key="6">
    <source>
        <dbReference type="EMBL" id="SFV08913.1"/>
    </source>
</evidence>
<keyword evidence="3" id="KW-0547">Nucleotide-binding</keyword>
<dbReference type="PANTHER" id="PTHR42711">
    <property type="entry name" value="ABC TRANSPORTER ATP-BINDING PROTEIN"/>
    <property type="match status" value="1"/>
</dbReference>
<accession>A0A1I7LGY4</accession>
<proteinExistence type="inferred from homology"/>
<evidence type="ECO:0000256" key="3">
    <source>
        <dbReference type="ARBA" id="ARBA00022741"/>
    </source>
</evidence>
<dbReference type="SUPFAM" id="SSF52540">
    <property type="entry name" value="P-loop containing nucleoside triphosphate hydrolases"/>
    <property type="match status" value="1"/>
</dbReference>
<sequence>MHRPEVLILDEPTSGLDPLMQQRFLELVEEEERRGATVLLSSHLFPEVERVCDRVGILKDGRIVAVEDVKDLRAHQRRVFTVQLASREDVQKLQRAGCRIVQTRGGEIDIEVRGDYNRFVKALSQCDVTGMTTRDLGLEEIFMHYYAGQEAL</sequence>
<keyword evidence="4 6" id="KW-0067">ATP-binding</keyword>
<evidence type="ECO:0000256" key="4">
    <source>
        <dbReference type="ARBA" id="ARBA00022840"/>
    </source>
</evidence>
<dbReference type="InterPro" id="IPR050763">
    <property type="entry name" value="ABC_transporter_ATP-binding"/>
</dbReference>
<dbReference type="PANTHER" id="PTHR42711:SF5">
    <property type="entry name" value="ABC TRANSPORTER ATP-BINDING PROTEIN NATA"/>
    <property type="match status" value="1"/>
</dbReference>
<protein>
    <submittedName>
        <fullName evidence="6">ABC-2 type transport system ATP-binding protein</fullName>
    </submittedName>
</protein>
<dbReference type="RefSeq" id="WP_175511590.1">
    <property type="nucleotide sequence ID" value="NZ_FPBV01000049.1"/>
</dbReference>
<dbReference type="Proteomes" id="UP000183508">
    <property type="component" value="Unassembled WGS sequence"/>
</dbReference>
<evidence type="ECO:0000259" key="5">
    <source>
        <dbReference type="Pfam" id="PF13304"/>
    </source>
</evidence>
<dbReference type="STRING" id="392015.SAMN05421543_1491"/>